<proteinExistence type="predicted"/>
<protein>
    <submittedName>
        <fullName evidence="1">Uncharacterized protein</fullName>
    </submittedName>
</protein>
<dbReference type="EMBL" id="LYVF01000047">
    <property type="protein sequence ID" value="OAT85847.1"/>
    <property type="molecule type" value="Genomic_DNA"/>
</dbReference>
<reference evidence="1 2" key="1">
    <citation type="submission" date="2016-04" db="EMBL/GenBank/DDBJ databases">
        <authorList>
            <person name="Evans L.H."/>
            <person name="Alamgir A."/>
            <person name="Owens N."/>
            <person name="Weber N.D."/>
            <person name="Virtaneva K."/>
            <person name="Barbian K."/>
            <person name="Babar A."/>
            <person name="Rosenke K."/>
        </authorList>
    </citation>
    <scope>NUCLEOTIDE SEQUENCE [LARGE SCALE GENOMIC DNA]</scope>
    <source>
        <strain evidence="1 2">LMa1</strain>
    </source>
</reference>
<name>A0A1B7LHT9_9FIRM</name>
<dbReference type="AlphaFoldDB" id="A0A1B7LHT9"/>
<evidence type="ECO:0000313" key="2">
    <source>
        <dbReference type="Proteomes" id="UP000078532"/>
    </source>
</evidence>
<dbReference type="STRING" id="1838280.A6M21_05050"/>
<evidence type="ECO:0000313" key="1">
    <source>
        <dbReference type="EMBL" id="OAT85847.1"/>
    </source>
</evidence>
<accession>A0A1B7LHT9</accession>
<dbReference type="Proteomes" id="UP000078532">
    <property type="component" value="Unassembled WGS sequence"/>
</dbReference>
<keyword evidence="2" id="KW-1185">Reference proteome</keyword>
<comment type="caution">
    <text evidence="1">The sequence shown here is derived from an EMBL/GenBank/DDBJ whole genome shotgun (WGS) entry which is preliminary data.</text>
</comment>
<organism evidence="1 2">
    <name type="scientific">Desulfotomaculum copahuensis</name>
    <dbReference type="NCBI Taxonomy" id="1838280"/>
    <lineage>
        <taxon>Bacteria</taxon>
        <taxon>Bacillati</taxon>
        <taxon>Bacillota</taxon>
        <taxon>Clostridia</taxon>
        <taxon>Eubacteriales</taxon>
        <taxon>Desulfotomaculaceae</taxon>
        <taxon>Desulfotomaculum</taxon>
    </lineage>
</organism>
<sequence length="75" mass="8726">MQIVNYCRPEPEPARLIIISQFTIFKNPLRDVCDLIHFHIVYAPRAVLSKPADSYFLNILLDSSTLLRFSDIYGR</sequence>
<gene>
    <name evidence="1" type="ORF">A6M21_05050</name>
</gene>